<dbReference type="SUPFAM" id="SSF46785">
    <property type="entry name" value="Winged helix' DNA-binding domain"/>
    <property type="match status" value="1"/>
</dbReference>
<dbReference type="InterPro" id="IPR011991">
    <property type="entry name" value="ArsR-like_HTH"/>
</dbReference>
<dbReference type="AlphaFoldDB" id="A0A2R6AEP1"/>
<reference evidence="1 2" key="1">
    <citation type="submission" date="2017-04" db="EMBL/GenBank/DDBJ databases">
        <title>Novel microbial lineages endemic to geothermal iron-oxide mats fill important gaps in the evolutionary history of Archaea.</title>
        <authorList>
            <person name="Jay Z.J."/>
            <person name="Beam J.P."/>
            <person name="Dlakic M."/>
            <person name="Rusch D.B."/>
            <person name="Kozubal M.A."/>
            <person name="Inskeep W.P."/>
        </authorList>
    </citation>
    <scope>NUCLEOTIDE SEQUENCE [LARGE SCALE GENOMIC DNA]</scope>
    <source>
        <strain evidence="1">OSP_D</strain>
    </source>
</reference>
<evidence type="ECO:0000313" key="2">
    <source>
        <dbReference type="Proteomes" id="UP000240322"/>
    </source>
</evidence>
<accession>A0A2R6AEP1</accession>
<evidence type="ECO:0008006" key="3">
    <source>
        <dbReference type="Google" id="ProtNLM"/>
    </source>
</evidence>
<organism evidence="1 2">
    <name type="scientific">Candidatus Marsarchaeota G2 archaeon OSP_D</name>
    <dbReference type="NCBI Taxonomy" id="1978157"/>
    <lineage>
        <taxon>Archaea</taxon>
        <taxon>Candidatus Marsarchaeota</taxon>
        <taxon>Candidatus Marsarchaeota group 2</taxon>
    </lineage>
</organism>
<dbReference type="Proteomes" id="UP000240322">
    <property type="component" value="Unassembled WGS sequence"/>
</dbReference>
<proteinExistence type="predicted"/>
<sequence length="178" mass="20465">MKRLMVVDGKALRLVEDPLNQRILRLLVGSELSVNRLSKMLGEPPLKIWRRVQQLRSEGLVEESGSVRIRNLEVKLFRATAARYIPRGAFDYEPEDDILRRAYTLFHEIQSKILGMLLDYDIIPPNVNPVDFCVAADLYVYAKLLTREDMQKRLKTILELLENSAYINVILGRQPSAG</sequence>
<dbReference type="Gene3D" id="1.10.10.10">
    <property type="entry name" value="Winged helix-like DNA-binding domain superfamily/Winged helix DNA-binding domain"/>
    <property type="match status" value="1"/>
</dbReference>
<dbReference type="EMBL" id="NEXE01000269">
    <property type="protein sequence ID" value="PSN84841.1"/>
    <property type="molecule type" value="Genomic_DNA"/>
</dbReference>
<name>A0A2R6AEP1_9ARCH</name>
<gene>
    <name evidence="1" type="ORF">B9Q03_12815</name>
</gene>
<dbReference type="CDD" id="cd00090">
    <property type="entry name" value="HTH_ARSR"/>
    <property type="match status" value="1"/>
</dbReference>
<evidence type="ECO:0000313" key="1">
    <source>
        <dbReference type="EMBL" id="PSN84841.1"/>
    </source>
</evidence>
<dbReference type="InterPro" id="IPR036390">
    <property type="entry name" value="WH_DNA-bd_sf"/>
</dbReference>
<protein>
    <recommendedName>
        <fullName evidence="3">HTH arsR-type domain-containing protein</fullName>
    </recommendedName>
</protein>
<dbReference type="InterPro" id="IPR036388">
    <property type="entry name" value="WH-like_DNA-bd_sf"/>
</dbReference>
<comment type="caution">
    <text evidence="1">The sequence shown here is derived from an EMBL/GenBank/DDBJ whole genome shotgun (WGS) entry which is preliminary data.</text>
</comment>